<proteinExistence type="predicted"/>
<evidence type="ECO:0000259" key="1">
    <source>
        <dbReference type="Pfam" id="PF08818"/>
    </source>
</evidence>
<keyword evidence="3" id="KW-1185">Reference proteome</keyword>
<dbReference type="Gene3D" id="3.90.1150.200">
    <property type="match status" value="1"/>
</dbReference>
<comment type="caution">
    <text evidence="2">The sequence shown here is derived from an EMBL/GenBank/DDBJ whole genome shotgun (WGS) entry which is preliminary data.</text>
</comment>
<organism evidence="2 3">
    <name type="scientific">Antrihabitans stalagmiti</name>
    <dbReference type="NCBI Taxonomy" id="2799499"/>
    <lineage>
        <taxon>Bacteria</taxon>
        <taxon>Bacillati</taxon>
        <taxon>Actinomycetota</taxon>
        <taxon>Actinomycetes</taxon>
        <taxon>Mycobacteriales</taxon>
        <taxon>Nocardiaceae</taxon>
        <taxon>Antrihabitans</taxon>
    </lineage>
</organism>
<evidence type="ECO:0000313" key="3">
    <source>
        <dbReference type="Proteomes" id="UP000655868"/>
    </source>
</evidence>
<evidence type="ECO:0000313" key="2">
    <source>
        <dbReference type="EMBL" id="MBJ8337841.1"/>
    </source>
</evidence>
<dbReference type="InterPro" id="IPR014922">
    <property type="entry name" value="YdhG-like"/>
</dbReference>
<dbReference type="Pfam" id="PF08818">
    <property type="entry name" value="DUF1801"/>
    <property type="match status" value="1"/>
</dbReference>
<dbReference type="EMBL" id="JAEMNV010000001">
    <property type="protein sequence ID" value="MBJ8337841.1"/>
    <property type="molecule type" value="Genomic_DNA"/>
</dbReference>
<accession>A0A934NM95</accession>
<gene>
    <name evidence="2" type="ORF">JGU71_02985</name>
</gene>
<dbReference type="Proteomes" id="UP000655868">
    <property type="component" value="Unassembled WGS sequence"/>
</dbReference>
<feature type="domain" description="YdhG-like" evidence="1">
    <location>
        <begin position="20"/>
        <end position="116"/>
    </location>
</feature>
<name>A0A934NM95_9NOCA</name>
<sequence>MATTKTVTDYLDEQPDSLRAIGIPVQELIDSTMPPGVAAIWHGHATWSLGGAPGKTPVCLLKVYPKHITLGFWRGQEIEDVSGRLAPSGSGRMAVVKLRTSADIDIELFEDWLRQACALDA</sequence>
<protein>
    <submittedName>
        <fullName evidence="2">DUF1801 domain-containing protein</fullName>
    </submittedName>
</protein>
<dbReference type="RefSeq" id="WP_199701788.1">
    <property type="nucleotide sequence ID" value="NZ_JAEMNV010000001.1"/>
</dbReference>
<reference evidence="2" key="1">
    <citation type="submission" date="2020-12" db="EMBL/GenBank/DDBJ databases">
        <title>Antrihabitans popcorni sp. nov. and Antrihabitans auranticaus sp. nov., isolated from a larva cave.</title>
        <authorList>
            <person name="Lee S.D."/>
            <person name="Kim I.S."/>
        </authorList>
    </citation>
    <scope>NUCLEOTIDE SEQUENCE</scope>
    <source>
        <strain evidence="2">YC3-6</strain>
    </source>
</reference>
<dbReference type="AlphaFoldDB" id="A0A934NM95"/>
<dbReference type="SUPFAM" id="SSF159888">
    <property type="entry name" value="YdhG-like"/>
    <property type="match status" value="1"/>
</dbReference>